<evidence type="ECO:0000313" key="7">
    <source>
        <dbReference type="EMBL" id="ANG63162.1"/>
    </source>
</evidence>
<dbReference type="EMBL" id="CP015839">
    <property type="protein sequence ID" value="ANG63162.1"/>
    <property type="molecule type" value="Genomic_DNA"/>
</dbReference>
<keyword evidence="2" id="KW-0479">Metal-binding</keyword>
<dbReference type="KEGG" id="mars:A8C75_12215"/>
<keyword evidence="3" id="KW-0223">Dioxygenase</keyword>
<organism evidence="7 8">
    <name type="scientific">Marinobacterium aestuarii</name>
    <dbReference type="NCBI Taxonomy" id="1821621"/>
    <lineage>
        <taxon>Bacteria</taxon>
        <taxon>Pseudomonadati</taxon>
        <taxon>Pseudomonadota</taxon>
        <taxon>Gammaproteobacteria</taxon>
        <taxon>Oceanospirillales</taxon>
        <taxon>Oceanospirillaceae</taxon>
        <taxon>Marinobacterium</taxon>
    </lineage>
</organism>
<sequence length="384" mass="43018">MNILNLGDLTPERFLAEYWQKKPLLIRQAFPDLEPVIEADDLAGLACEEDVEARIVLQDPASDHWELQQGPFEEEHFGQLPPSHWTLLVQAVDHWVPEAAELMAQFDFIPRWRLDDLMVSYAVDGGGVGPHYDNYDVFLIQAAGQRRWEVGGEFNSDSPKRSDAPVMILPEWEAEQSWVLEPGDMLYVPPRLGHSGIAVGDGCMTYSVGFRAPSHGEIMRNFTDFVGERLSNELRYSDPDLKPQANSTQIGDDALARVRGILNQYINDDALLGEWFGRCMTEPKYPDLDQQPEEPVSCENLRTYLESGGTLSRTEGARLAWRRSSNGCELFADGVRYAGTEAQESLFSGICNSGGLELGEDIDAALELLTQLINQGIFYADEQD</sequence>
<evidence type="ECO:0000313" key="8">
    <source>
        <dbReference type="Proteomes" id="UP000078070"/>
    </source>
</evidence>
<dbReference type="Pfam" id="PF08007">
    <property type="entry name" value="JmjC_2"/>
    <property type="match status" value="1"/>
</dbReference>
<feature type="domain" description="JmjC" evidence="6">
    <location>
        <begin position="98"/>
        <end position="227"/>
    </location>
</feature>
<reference evidence="7 8" key="2">
    <citation type="journal article" date="2018" name="Int. J. Syst. Evol. Microbiol.">
        <title>Marinobacterium aestuarii sp. nov., a benzene-degrading marine bacterium isolated from estuary sediment.</title>
        <authorList>
            <person name="Bae S.S."/>
            <person name="Jung J."/>
            <person name="Chung D."/>
            <person name="Baek K."/>
        </authorList>
    </citation>
    <scope>NUCLEOTIDE SEQUENCE [LARGE SCALE GENOMIC DNA]</scope>
    <source>
        <strain evidence="7 8">ST58-10</strain>
    </source>
</reference>
<dbReference type="GO" id="GO:0016706">
    <property type="term" value="F:2-oxoglutarate-dependent dioxygenase activity"/>
    <property type="evidence" value="ECO:0007669"/>
    <property type="project" value="TreeGrafter"/>
</dbReference>
<dbReference type="STRING" id="1821621.A8C75_12215"/>
<dbReference type="Pfam" id="PF20514">
    <property type="entry name" value="WHD_ROXA"/>
    <property type="match status" value="1"/>
</dbReference>
<evidence type="ECO:0000256" key="3">
    <source>
        <dbReference type="ARBA" id="ARBA00022964"/>
    </source>
</evidence>
<evidence type="ECO:0000256" key="5">
    <source>
        <dbReference type="ARBA" id="ARBA00023004"/>
    </source>
</evidence>
<evidence type="ECO:0000256" key="4">
    <source>
        <dbReference type="ARBA" id="ARBA00023002"/>
    </source>
</evidence>
<dbReference type="GO" id="GO:0046872">
    <property type="term" value="F:metal ion binding"/>
    <property type="evidence" value="ECO:0007669"/>
    <property type="project" value="UniProtKB-KW"/>
</dbReference>
<dbReference type="Proteomes" id="UP000078070">
    <property type="component" value="Chromosome"/>
</dbReference>
<evidence type="ECO:0000259" key="6">
    <source>
        <dbReference type="PROSITE" id="PS51184"/>
    </source>
</evidence>
<dbReference type="Gene3D" id="2.60.120.650">
    <property type="entry name" value="Cupin"/>
    <property type="match status" value="1"/>
</dbReference>
<accession>A0A1A9EZ96</accession>
<keyword evidence="4" id="KW-0560">Oxidoreductase</keyword>
<evidence type="ECO:0000256" key="1">
    <source>
        <dbReference type="ARBA" id="ARBA00001954"/>
    </source>
</evidence>
<comment type="cofactor">
    <cofactor evidence="1">
        <name>Fe(2+)</name>
        <dbReference type="ChEBI" id="CHEBI:29033"/>
    </cofactor>
</comment>
<dbReference type="SUPFAM" id="SSF51197">
    <property type="entry name" value="Clavaminate synthase-like"/>
    <property type="match status" value="1"/>
</dbReference>
<dbReference type="PANTHER" id="PTHR13096">
    <property type="entry name" value="MINA53 MYC INDUCED NUCLEAR ANTIGEN"/>
    <property type="match status" value="1"/>
</dbReference>
<dbReference type="Gene3D" id="3.40.366.30">
    <property type="entry name" value="50S ribosomal protein L16 arginine hydroxylase, Chain A, Domain 2"/>
    <property type="match status" value="1"/>
</dbReference>
<reference evidence="8" key="1">
    <citation type="submission" date="2016-05" db="EMBL/GenBank/DDBJ databases">
        <authorList>
            <person name="Baek K."/>
            <person name="Yang S.-J."/>
        </authorList>
    </citation>
    <scope>NUCLEOTIDE SEQUENCE [LARGE SCALE GENOMIC DNA]</scope>
    <source>
        <strain evidence="8">ST58-10</strain>
    </source>
</reference>
<dbReference type="InterPro" id="IPR046799">
    <property type="entry name" value="ROXA-like_wH"/>
</dbReference>
<dbReference type="InterPro" id="IPR039994">
    <property type="entry name" value="NO66-like"/>
</dbReference>
<keyword evidence="8" id="KW-1185">Reference proteome</keyword>
<gene>
    <name evidence="7" type="ORF">A8C75_12215</name>
</gene>
<dbReference type="InterPro" id="IPR003347">
    <property type="entry name" value="JmjC_dom"/>
</dbReference>
<dbReference type="SMART" id="SM00558">
    <property type="entry name" value="JmjC"/>
    <property type="match status" value="1"/>
</dbReference>
<dbReference type="RefSeq" id="WP_067382628.1">
    <property type="nucleotide sequence ID" value="NZ_CP015839.1"/>
</dbReference>
<dbReference type="PROSITE" id="PS51184">
    <property type="entry name" value="JMJC"/>
    <property type="match status" value="1"/>
</dbReference>
<dbReference type="PANTHER" id="PTHR13096:SF8">
    <property type="entry name" value="RIBOSOMAL OXYGENASE 1"/>
    <property type="match status" value="1"/>
</dbReference>
<proteinExistence type="predicted"/>
<name>A0A1A9EZ96_9GAMM</name>
<dbReference type="OrthoDB" id="9764016at2"/>
<keyword evidence="5" id="KW-0408">Iron</keyword>
<protein>
    <submittedName>
        <fullName evidence="7">Cupin</fullName>
    </submittedName>
</protein>
<evidence type="ECO:0000256" key="2">
    <source>
        <dbReference type="ARBA" id="ARBA00022723"/>
    </source>
</evidence>
<dbReference type="AlphaFoldDB" id="A0A1A9EZ96"/>